<dbReference type="PANTHER" id="PTHR48267:SF1">
    <property type="entry name" value="BILIRUBIN OXIDASE"/>
    <property type="match status" value="1"/>
</dbReference>
<dbReference type="Gene3D" id="2.60.40.420">
    <property type="entry name" value="Cupredoxins - blue copper proteins"/>
    <property type="match status" value="1"/>
</dbReference>
<accession>A0A176WEP7</accession>
<evidence type="ECO:0000313" key="3">
    <source>
        <dbReference type="Proteomes" id="UP000077202"/>
    </source>
</evidence>
<dbReference type="InterPro" id="IPR045087">
    <property type="entry name" value="Cu-oxidase_fam"/>
</dbReference>
<proteinExistence type="predicted"/>
<gene>
    <name evidence="2" type="ORF">AXG93_4859s1010</name>
</gene>
<evidence type="ECO:0000313" key="2">
    <source>
        <dbReference type="EMBL" id="OAE30606.1"/>
    </source>
</evidence>
<keyword evidence="3" id="KW-1185">Reference proteome</keyword>
<dbReference type="PANTHER" id="PTHR48267">
    <property type="entry name" value="CUPREDOXIN SUPERFAMILY PROTEIN"/>
    <property type="match status" value="1"/>
</dbReference>
<protein>
    <submittedName>
        <fullName evidence="2">Uncharacterized protein</fullName>
    </submittedName>
</protein>
<feature type="signal peptide" evidence="1">
    <location>
        <begin position="1"/>
        <end position="21"/>
    </location>
</feature>
<keyword evidence="1" id="KW-0732">Signal</keyword>
<sequence length="221" mass="23590">MAVLVLALCWLGLLLSPGTKAAEDDHMPHDNNQTTDGVQSLCQALDPSPQVQPFVEELTQPPVIDISTGQQLTLGVYKIKQVCSSSPAQSIPFYCIHEIPSRPAGDDSVRVRHEPGDGVDARPDVVGHPGHRVIGTDGGYLHKRMKLTTLTMGPAERLDFLIDFSKVTPGSVAYLNNSGNAPYPDGDPAVGLATPVCTASACVREIQKAMQPLGQEASDQK</sequence>
<dbReference type="InterPro" id="IPR008972">
    <property type="entry name" value="Cupredoxin"/>
</dbReference>
<dbReference type="AlphaFoldDB" id="A0A176WEP7"/>
<reference evidence="2" key="1">
    <citation type="submission" date="2016-03" db="EMBL/GenBank/DDBJ databases">
        <title>Mechanisms controlling the formation of the plant cell surface in tip-growing cells are functionally conserved among land plants.</title>
        <authorList>
            <person name="Honkanen S."/>
            <person name="Jones V.A."/>
            <person name="Morieri G."/>
            <person name="Champion C."/>
            <person name="Hetherington A.J."/>
            <person name="Kelly S."/>
            <person name="Saint-Marcoux D."/>
            <person name="Proust H."/>
            <person name="Prescott H."/>
            <person name="Dolan L."/>
        </authorList>
    </citation>
    <scope>NUCLEOTIDE SEQUENCE [LARGE SCALE GENOMIC DNA]</scope>
    <source>
        <tissue evidence="2">Whole gametophyte</tissue>
    </source>
</reference>
<organism evidence="2 3">
    <name type="scientific">Marchantia polymorpha subsp. ruderalis</name>
    <dbReference type="NCBI Taxonomy" id="1480154"/>
    <lineage>
        <taxon>Eukaryota</taxon>
        <taxon>Viridiplantae</taxon>
        <taxon>Streptophyta</taxon>
        <taxon>Embryophyta</taxon>
        <taxon>Marchantiophyta</taxon>
        <taxon>Marchantiopsida</taxon>
        <taxon>Marchantiidae</taxon>
        <taxon>Marchantiales</taxon>
        <taxon>Marchantiaceae</taxon>
        <taxon>Marchantia</taxon>
    </lineage>
</organism>
<name>A0A176WEP7_MARPO</name>
<feature type="chain" id="PRO_5008052434" evidence="1">
    <location>
        <begin position="22"/>
        <end position="221"/>
    </location>
</feature>
<dbReference type="Proteomes" id="UP000077202">
    <property type="component" value="Unassembled WGS sequence"/>
</dbReference>
<evidence type="ECO:0000256" key="1">
    <source>
        <dbReference type="SAM" id="SignalP"/>
    </source>
</evidence>
<comment type="caution">
    <text evidence="2">The sequence shown here is derived from an EMBL/GenBank/DDBJ whole genome shotgun (WGS) entry which is preliminary data.</text>
</comment>
<dbReference type="EMBL" id="LVLJ01001289">
    <property type="protein sequence ID" value="OAE30606.1"/>
    <property type="molecule type" value="Genomic_DNA"/>
</dbReference>